<keyword evidence="8" id="KW-0175">Coiled coil</keyword>
<keyword evidence="6 7" id="KW-0238">DNA-binding</keyword>
<dbReference type="SUPFAM" id="SSF160443">
    <property type="entry name" value="SMR domain-like"/>
    <property type="match status" value="1"/>
</dbReference>
<feature type="coiled-coil region" evidence="8">
    <location>
        <begin position="513"/>
        <end position="621"/>
    </location>
</feature>
<dbReference type="GO" id="GO:0004519">
    <property type="term" value="F:endonuclease activity"/>
    <property type="evidence" value="ECO:0007669"/>
    <property type="project" value="UniProtKB-UniRule"/>
</dbReference>
<name>A0A6I8MDB2_9FUSO</name>
<dbReference type="FunFam" id="3.40.50.300:FF:000830">
    <property type="entry name" value="Endonuclease MutS2"/>
    <property type="match status" value="1"/>
</dbReference>
<dbReference type="PANTHER" id="PTHR48466:SF2">
    <property type="entry name" value="OS10G0509000 PROTEIN"/>
    <property type="match status" value="1"/>
</dbReference>
<dbReference type="InterPro" id="IPR005747">
    <property type="entry name" value="MutS2"/>
</dbReference>
<dbReference type="InterPro" id="IPR027417">
    <property type="entry name" value="P-loop_NTPase"/>
</dbReference>
<dbReference type="Proteomes" id="UP000419017">
    <property type="component" value="Unassembled WGS sequence"/>
</dbReference>
<dbReference type="RefSeq" id="WP_156683485.1">
    <property type="nucleotide sequence ID" value="NZ_CABWIB010000001.1"/>
</dbReference>
<dbReference type="EMBL" id="CABWIB010000001">
    <property type="protein sequence ID" value="VWL85494.1"/>
    <property type="molecule type" value="Genomic_DNA"/>
</dbReference>
<keyword evidence="3 7" id="KW-0378">Hydrolase</keyword>
<dbReference type="InterPro" id="IPR007696">
    <property type="entry name" value="DNA_mismatch_repair_MutS_core"/>
</dbReference>
<sequence>MKSYEDILEFYKIKNELVDFSYFNETKEKFIDLQIYNKKEDLEYELSLLQDLIDFYKYDGGFNIEEIKDINHELKKLEILGSYLEAIDLLNIRINLAIYRKSQNRAKAVKEKYKKINDIFSLNIDTREMEKVIDEIIDEKANIKDEANSNILDIRRQKKIINQNIKEKIENIFNDPNLQNAIDNKIITTRNDRYVINIKSDFKGLIKGIEHDRSSSGNSVFIEPLSIVSLNNKMREYESREREEIRRLLIRLSEYLRKNRDDIKNVFETIKNLDFLNAKVLFSNKYECNIAKIAQKPILNIVDARHPLLDKNKVVPLSFSLLEDQRIMLITGPNTGGKTVTLKVAGLLTLMTLSGLSIPASDKTVIGMFDNVLADIGDEQSIEQNLSSFSSHVRSISHLVDVCTSKSLVLLDELGSGTDPTEGSAFAMAIIDYLRDKKVFGIITTHYSEVKAHAFESENIKSASMEFDVATLSPTYRLIEGIPGESNALIIAKNYGISDEIIKNAKSYISDDNKRVEKMILAIKSQNDILEKKNKEIEDLKLELEDKKKELDYEISNLKMQKEKIIEESIQKADEYIRQMQNKAKSLIDKINKEESNKENIKDAQRNINMLYDSIREDKKKIKDKTKLNKEKIDFKVGEEVYVKTINQNAIIINIVENKNSVQIQAGILKLLVPIAEIKKIDKKNVAKKRGSISYKASGTKHEIDVRGKYAEDAIHEIEAFLDKATLGGYHSVYIIHGKGTMVLRSKIREYLKESAYVNDFFDANETEGGKGCTIVNLK</sequence>
<dbReference type="GO" id="GO:0006298">
    <property type="term" value="P:mismatch repair"/>
    <property type="evidence" value="ECO:0007669"/>
    <property type="project" value="InterPro"/>
</dbReference>
<keyword evidence="7" id="KW-0255">Endonuclease</keyword>
<dbReference type="Pfam" id="PF01713">
    <property type="entry name" value="Smr"/>
    <property type="match status" value="1"/>
</dbReference>
<dbReference type="SMART" id="SM00534">
    <property type="entry name" value="MUTSac"/>
    <property type="match status" value="1"/>
</dbReference>
<comment type="subunit">
    <text evidence="7">Homodimer. Binds to stalled ribosomes, contacting rRNA.</text>
</comment>
<organism evidence="10 11">
    <name type="scientific">Oceanivirga miroungae</name>
    <dbReference type="NCBI Taxonomy" id="1130046"/>
    <lineage>
        <taxon>Bacteria</taxon>
        <taxon>Fusobacteriati</taxon>
        <taxon>Fusobacteriota</taxon>
        <taxon>Fusobacteriia</taxon>
        <taxon>Fusobacteriales</taxon>
        <taxon>Leptotrichiaceae</taxon>
        <taxon>Oceanivirga</taxon>
    </lineage>
</organism>
<dbReference type="GO" id="GO:0045910">
    <property type="term" value="P:negative regulation of DNA recombination"/>
    <property type="evidence" value="ECO:0007669"/>
    <property type="project" value="InterPro"/>
</dbReference>
<keyword evidence="7" id="KW-0540">Nuclease</keyword>
<evidence type="ECO:0000256" key="3">
    <source>
        <dbReference type="ARBA" id="ARBA00022801"/>
    </source>
</evidence>
<evidence type="ECO:0000256" key="6">
    <source>
        <dbReference type="ARBA" id="ARBA00023125"/>
    </source>
</evidence>
<evidence type="ECO:0000313" key="10">
    <source>
        <dbReference type="EMBL" id="VWL85494.1"/>
    </source>
</evidence>
<dbReference type="NCBIfam" id="TIGR01069">
    <property type="entry name" value="mutS2"/>
    <property type="match status" value="1"/>
</dbReference>
<evidence type="ECO:0000313" key="11">
    <source>
        <dbReference type="Proteomes" id="UP000419017"/>
    </source>
</evidence>
<dbReference type="Pfam" id="PF20297">
    <property type="entry name" value="MSSS"/>
    <property type="match status" value="1"/>
</dbReference>
<keyword evidence="11" id="KW-1185">Reference proteome</keyword>
<dbReference type="AlphaFoldDB" id="A0A6I8MDB2"/>
<dbReference type="Gene3D" id="3.30.1370.110">
    <property type="match status" value="1"/>
</dbReference>
<dbReference type="InterPro" id="IPR045076">
    <property type="entry name" value="MutS"/>
</dbReference>
<evidence type="ECO:0000256" key="1">
    <source>
        <dbReference type="ARBA" id="ARBA00022730"/>
    </source>
</evidence>
<comment type="function">
    <text evidence="7">Acts as a ribosome collision sensor, splitting the ribosome into its 2 subunits. Detects stalled/collided 70S ribosomes which it binds and splits by an ATP-hydrolysis driven conformational change. Acts upstream of the ribosome quality control system (RQC), a ribosome-associated complex that mediates the extraction of incompletely synthesized nascent chains from stalled ribosomes and their subsequent degradation. Probably generates substrates for RQC.</text>
</comment>
<feature type="domain" description="Smr" evidence="9">
    <location>
        <begin position="704"/>
        <end position="779"/>
    </location>
</feature>
<dbReference type="SUPFAM" id="SSF52540">
    <property type="entry name" value="P-loop containing nucleoside triphosphate hydrolases"/>
    <property type="match status" value="1"/>
</dbReference>
<dbReference type="SUPFAM" id="SSF48334">
    <property type="entry name" value="DNA repair protein MutS, domain III"/>
    <property type="match status" value="1"/>
</dbReference>
<dbReference type="PROSITE" id="PS50828">
    <property type="entry name" value="SMR"/>
    <property type="match status" value="1"/>
</dbReference>
<dbReference type="Gene3D" id="3.40.50.300">
    <property type="entry name" value="P-loop containing nucleotide triphosphate hydrolases"/>
    <property type="match status" value="1"/>
</dbReference>
<dbReference type="PIRSF" id="PIRSF005814">
    <property type="entry name" value="MutS_YshD"/>
    <property type="match status" value="1"/>
</dbReference>
<feature type="binding site" evidence="7">
    <location>
        <begin position="332"/>
        <end position="339"/>
    </location>
    <ligand>
        <name>ATP</name>
        <dbReference type="ChEBI" id="CHEBI:30616"/>
    </ligand>
</feature>
<dbReference type="GO" id="GO:0005524">
    <property type="term" value="F:ATP binding"/>
    <property type="evidence" value="ECO:0007669"/>
    <property type="project" value="UniProtKB-UniRule"/>
</dbReference>
<evidence type="ECO:0000256" key="4">
    <source>
        <dbReference type="ARBA" id="ARBA00022840"/>
    </source>
</evidence>
<evidence type="ECO:0000256" key="8">
    <source>
        <dbReference type="SAM" id="Coils"/>
    </source>
</evidence>
<dbReference type="PROSITE" id="PS00486">
    <property type="entry name" value="DNA_MISMATCH_REPAIR_2"/>
    <property type="match status" value="1"/>
</dbReference>
<dbReference type="InterPro" id="IPR036063">
    <property type="entry name" value="Smr_dom_sf"/>
</dbReference>
<dbReference type="GO" id="GO:0016887">
    <property type="term" value="F:ATP hydrolysis activity"/>
    <property type="evidence" value="ECO:0007669"/>
    <property type="project" value="InterPro"/>
</dbReference>
<dbReference type="GO" id="GO:0072344">
    <property type="term" value="P:rescue of stalled ribosome"/>
    <property type="evidence" value="ECO:0007669"/>
    <property type="project" value="UniProtKB-UniRule"/>
</dbReference>
<comment type="function">
    <text evidence="7">Endonuclease that is involved in the suppression of homologous recombination and thus may have a key role in the control of bacterial genetic diversity.</text>
</comment>
<reference evidence="10 11" key="1">
    <citation type="submission" date="2019-10" db="EMBL/GenBank/DDBJ databases">
        <authorList>
            <person name="Blom J."/>
        </authorList>
    </citation>
    <scope>NUCLEOTIDE SEQUENCE [LARGE SCALE GENOMIC DNA]</scope>
    <source>
        <strain evidence="10 11">ES3154-GLU</strain>
    </source>
</reference>
<dbReference type="InterPro" id="IPR036187">
    <property type="entry name" value="DNA_mismatch_repair_MutS_sf"/>
</dbReference>
<dbReference type="GO" id="GO:0019843">
    <property type="term" value="F:rRNA binding"/>
    <property type="evidence" value="ECO:0007669"/>
    <property type="project" value="UniProtKB-UniRule"/>
</dbReference>
<comment type="similarity">
    <text evidence="7">Belongs to the DNA mismatch repair MutS family. MutS2 subfamily.</text>
</comment>
<dbReference type="EC" id="3.1.-.-" evidence="7"/>
<accession>A0A6I8MDB2</accession>
<dbReference type="GO" id="GO:0140664">
    <property type="term" value="F:ATP-dependent DNA damage sensor activity"/>
    <property type="evidence" value="ECO:0007669"/>
    <property type="project" value="InterPro"/>
</dbReference>
<dbReference type="GO" id="GO:0030983">
    <property type="term" value="F:mismatched DNA binding"/>
    <property type="evidence" value="ECO:0007669"/>
    <property type="project" value="InterPro"/>
</dbReference>
<evidence type="ECO:0000256" key="5">
    <source>
        <dbReference type="ARBA" id="ARBA00022884"/>
    </source>
</evidence>
<keyword evidence="4 7" id="KW-0067">ATP-binding</keyword>
<protein>
    <recommendedName>
        <fullName evidence="7">Endonuclease MutS2</fullName>
        <ecNumber evidence="7">3.1.-.-</ecNumber>
    </recommendedName>
    <alternativeName>
        <fullName evidence="7">Ribosome-associated protein quality control-upstream factor</fullName>
        <shortName evidence="7">RQC-upstream factor</shortName>
        <shortName evidence="7">RqcU</shortName>
        <ecNumber evidence="7">3.6.4.-</ecNumber>
    </alternativeName>
</protein>
<evidence type="ECO:0000259" key="9">
    <source>
        <dbReference type="PROSITE" id="PS50828"/>
    </source>
</evidence>
<dbReference type="InterPro" id="IPR000432">
    <property type="entry name" value="DNA_mismatch_repair_MutS_C"/>
</dbReference>
<dbReference type="InterPro" id="IPR046893">
    <property type="entry name" value="MSSS"/>
</dbReference>
<evidence type="ECO:0000256" key="7">
    <source>
        <dbReference type="HAMAP-Rule" id="MF_00092"/>
    </source>
</evidence>
<keyword evidence="5 7" id="KW-0694">RNA-binding</keyword>
<dbReference type="PANTHER" id="PTHR48466">
    <property type="entry name" value="OS10G0509000 PROTEIN-RELATED"/>
    <property type="match status" value="1"/>
</dbReference>
<keyword evidence="2 7" id="KW-0547">Nucleotide-binding</keyword>
<dbReference type="Pfam" id="PF00488">
    <property type="entry name" value="MutS_V"/>
    <property type="match status" value="1"/>
</dbReference>
<dbReference type="GO" id="GO:0043023">
    <property type="term" value="F:ribosomal large subunit binding"/>
    <property type="evidence" value="ECO:0007669"/>
    <property type="project" value="UniProtKB-UniRule"/>
</dbReference>
<dbReference type="EC" id="3.6.4.-" evidence="7"/>
<dbReference type="SMART" id="SM00463">
    <property type="entry name" value="SMR"/>
    <property type="match status" value="1"/>
</dbReference>
<keyword evidence="1 7" id="KW-0699">rRNA-binding</keyword>
<evidence type="ECO:0000256" key="2">
    <source>
        <dbReference type="ARBA" id="ARBA00022741"/>
    </source>
</evidence>
<dbReference type="SMART" id="SM00533">
    <property type="entry name" value="MUTSd"/>
    <property type="match status" value="1"/>
</dbReference>
<dbReference type="HAMAP" id="MF_00092">
    <property type="entry name" value="MutS2"/>
    <property type="match status" value="1"/>
</dbReference>
<proteinExistence type="inferred from homology"/>
<dbReference type="InterPro" id="IPR002625">
    <property type="entry name" value="Smr_dom"/>
</dbReference>
<gene>
    <name evidence="7" type="primary">mutS2</name>
    <name evidence="7" type="synonym">rqcU</name>
    <name evidence="10" type="ORF">OMES3154_00780</name>
</gene>